<dbReference type="EMBL" id="CAEZSO010000055">
    <property type="protein sequence ID" value="CAB4540371.1"/>
    <property type="molecule type" value="Genomic_DNA"/>
</dbReference>
<evidence type="ECO:0000313" key="2">
    <source>
        <dbReference type="EMBL" id="CAB4614524.1"/>
    </source>
</evidence>
<accession>A0A6J6HTV7</accession>
<protein>
    <submittedName>
        <fullName evidence="2">Unannotated protein</fullName>
    </submittedName>
</protein>
<dbReference type="AlphaFoldDB" id="A0A6J6HTV7"/>
<organism evidence="2">
    <name type="scientific">freshwater metagenome</name>
    <dbReference type="NCBI Taxonomy" id="449393"/>
    <lineage>
        <taxon>unclassified sequences</taxon>
        <taxon>metagenomes</taxon>
        <taxon>ecological metagenomes</taxon>
    </lineage>
</organism>
<reference evidence="2" key="1">
    <citation type="submission" date="2020-05" db="EMBL/GenBank/DDBJ databases">
        <authorList>
            <person name="Chiriac C."/>
            <person name="Salcher M."/>
            <person name="Ghai R."/>
            <person name="Kavagutti S V."/>
        </authorList>
    </citation>
    <scope>NUCLEOTIDE SEQUENCE</scope>
</reference>
<dbReference type="EMBL" id="CAEZVF010000007">
    <property type="protein sequence ID" value="CAB4614524.1"/>
    <property type="molecule type" value="Genomic_DNA"/>
</dbReference>
<gene>
    <name evidence="1" type="ORF">UFOPK1446_00373</name>
    <name evidence="2" type="ORF">UFOPK1939_00089</name>
</gene>
<proteinExistence type="predicted"/>
<sequence>MSDPRVVFLGGDGSAPQGLTFADSADDDSSSWVMWRVLTANNRDVGRCQILHHEHADSVADFMNFKAQVERMEPVISHAQVGVEWTWSLLLDEVPVARSSRGYERLRECHYSLTQFLNAVPVAVVVDDPAHMVRQRRDHAIPGTFEPLADAL</sequence>
<name>A0A6J6HTV7_9ZZZZ</name>
<evidence type="ECO:0000313" key="1">
    <source>
        <dbReference type="EMBL" id="CAB4540371.1"/>
    </source>
</evidence>